<feature type="non-terminal residue" evidence="5">
    <location>
        <position position="1"/>
    </location>
</feature>
<feature type="domain" description="HMG box" evidence="4">
    <location>
        <begin position="19"/>
        <end position="82"/>
    </location>
</feature>
<dbReference type="PANTHER" id="PTHR48112:SF22">
    <property type="entry name" value="MITOCHONDRIAL TRANSCRIPTION FACTOR A, ISOFORM B"/>
    <property type="match status" value="1"/>
</dbReference>
<feature type="DNA-binding region" description="HMG box" evidence="2">
    <location>
        <begin position="19"/>
        <end position="82"/>
    </location>
</feature>
<dbReference type="SUPFAM" id="SSF47095">
    <property type="entry name" value="HMG-box"/>
    <property type="match status" value="1"/>
</dbReference>
<evidence type="ECO:0000256" key="2">
    <source>
        <dbReference type="PROSITE-ProRule" id="PRU00267"/>
    </source>
</evidence>
<feature type="compositionally biased region" description="Polar residues" evidence="3">
    <location>
        <begin position="58"/>
        <end position="71"/>
    </location>
</feature>
<evidence type="ECO:0000259" key="4">
    <source>
        <dbReference type="PROSITE" id="PS50118"/>
    </source>
</evidence>
<sequence length="82" mass="9482">KGASGSSTYKRSRYTRPGPKRPLAPYMFFCKANRKKVVKQNPSATFGQIGRLLGTRWNGLTPNQKKPYQTKSAHDRKRYHRQ</sequence>
<reference evidence="5 6" key="1">
    <citation type="journal article" date="2011" name="Science">
        <title>The Selaginella genome identifies genetic changes associated with the evolution of vascular plants.</title>
        <authorList>
            <person name="Banks J.A."/>
            <person name="Nishiyama T."/>
            <person name="Hasebe M."/>
            <person name="Bowman J.L."/>
            <person name="Gribskov M."/>
            <person name="dePamphilis C."/>
            <person name="Albert V.A."/>
            <person name="Aono N."/>
            <person name="Aoyama T."/>
            <person name="Ambrose B.A."/>
            <person name="Ashton N.W."/>
            <person name="Axtell M.J."/>
            <person name="Barker E."/>
            <person name="Barker M.S."/>
            <person name="Bennetzen J.L."/>
            <person name="Bonawitz N.D."/>
            <person name="Chapple C."/>
            <person name="Cheng C."/>
            <person name="Correa L.G."/>
            <person name="Dacre M."/>
            <person name="DeBarry J."/>
            <person name="Dreyer I."/>
            <person name="Elias M."/>
            <person name="Engstrom E.M."/>
            <person name="Estelle M."/>
            <person name="Feng L."/>
            <person name="Finet C."/>
            <person name="Floyd S.K."/>
            <person name="Frommer W.B."/>
            <person name="Fujita T."/>
            <person name="Gramzow L."/>
            <person name="Gutensohn M."/>
            <person name="Harholt J."/>
            <person name="Hattori M."/>
            <person name="Heyl A."/>
            <person name="Hirai T."/>
            <person name="Hiwatashi Y."/>
            <person name="Ishikawa M."/>
            <person name="Iwata M."/>
            <person name="Karol K.G."/>
            <person name="Koehler B."/>
            <person name="Kolukisaoglu U."/>
            <person name="Kubo M."/>
            <person name="Kurata T."/>
            <person name="Lalonde S."/>
            <person name="Li K."/>
            <person name="Li Y."/>
            <person name="Litt A."/>
            <person name="Lyons E."/>
            <person name="Manning G."/>
            <person name="Maruyama T."/>
            <person name="Michael T.P."/>
            <person name="Mikami K."/>
            <person name="Miyazaki S."/>
            <person name="Morinaga S."/>
            <person name="Murata T."/>
            <person name="Mueller-Roeber B."/>
            <person name="Nelson D.R."/>
            <person name="Obara M."/>
            <person name="Oguri Y."/>
            <person name="Olmstead R.G."/>
            <person name="Onodera N."/>
            <person name="Petersen B.L."/>
            <person name="Pils B."/>
            <person name="Prigge M."/>
            <person name="Rensing S.A."/>
            <person name="Riano-Pachon D.M."/>
            <person name="Roberts A.W."/>
            <person name="Sato Y."/>
            <person name="Scheller H.V."/>
            <person name="Schulz B."/>
            <person name="Schulz C."/>
            <person name="Shakirov E.V."/>
            <person name="Shibagaki N."/>
            <person name="Shinohara N."/>
            <person name="Shippen D.E."/>
            <person name="Soerensen I."/>
            <person name="Sotooka R."/>
            <person name="Sugimoto N."/>
            <person name="Sugita M."/>
            <person name="Sumikawa N."/>
            <person name="Tanurdzic M."/>
            <person name="Theissen G."/>
            <person name="Ulvskov P."/>
            <person name="Wakazuki S."/>
            <person name="Weng J.K."/>
            <person name="Willats W.W."/>
            <person name="Wipf D."/>
            <person name="Wolf P.G."/>
            <person name="Yang L."/>
            <person name="Zimmer A.D."/>
            <person name="Zhu Q."/>
            <person name="Mitros T."/>
            <person name="Hellsten U."/>
            <person name="Loque D."/>
            <person name="Otillar R."/>
            <person name="Salamov A."/>
            <person name="Schmutz J."/>
            <person name="Shapiro H."/>
            <person name="Lindquist E."/>
            <person name="Lucas S."/>
            <person name="Rokhsar D."/>
            <person name="Grigoriev I.V."/>
        </authorList>
    </citation>
    <scope>NUCLEOTIDE SEQUENCE [LARGE SCALE GENOMIC DNA]</scope>
</reference>
<accession>D8TD65</accession>
<dbReference type="SMART" id="SM00398">
    <property type="entry name" value="HMG"/>
    <property type="match status" value="1"/>
</dbReference>
<evidence type="ECO:0000256" key="1">
    <source>
        <dbReference type="ARBA" id="ARBA00023125"/>
    </source>
</evidence>
<dbReference type="InterPro" id="IPR009071">
    <property type="entry name" value="HMG_box_dom"/>
</dbReference>
<protein>
    <recommendedName>
        <fullName evidence="4">HMG box domain-containing protein</fullName>
    </recommendedName>
</protein>
<feature type="non-terminal residue" evidence="5">
    <location>
        <position position="82"/>
    </location>
</feature>
<keyword evidence="2" id="KW-0539">Nucleus</keyword>
<organism evidence="6">
    <name type="scientific">Selaginella moellendorffii</name>
    <name type="common">Spikemoss</name>
    <dbReference type="NCBI Taxonomy" id="88036"/>
    <lineage>
        <taxon>Eukaryota</taxon>
        <taxon>Viridiplantae</taxon>
        <taxon>Streptophyta</taxon>
        <taxon>Embryophyta</taxon>
        <taxon>Tracheophyta</taxon>
        <taxon>Lycopodiopsida</taxon>
        <taxon>Selaginellales</taxon>
        <taxon>Selaginellaceae</taxon>
        <taxon>Selaginella</taxon>
    </lineage>
</organism>
<dbReference type="InParanoid" id="D8TD65"/>
<dbReference type="PRINTS" id="PR00886">
    <property type="entry name" value="HIGHMOBLTY12"/>
</dbReference>
<proteinExistence type="predicted"/>
<dbReference type="STRING" id="88036.D8TD65"/>
<keyword evidence="6" id="KW-1185">Reference proteome</keyword>
<evidence type="ECO:0000313" key="5">
    <source>
        <dbReference type="EMBL" id="EFJ05427.1"/>
    </source>
</evidence>
<dbReference type="GO" id="GO:0003677">
    <property type="term" value="F:DNA binding"/>
    <property type="evidence" value="ECO:0007669"/>
    <property type="project" value="UniProtKB-UniRule"/>
</dbReference>
<dbReference type="EMBL" id="GL377726">
    <property type="protein sequence ID" value="EFJ05427.1"/>
    <property type="molecule type" value="Genomic_DNA"/>
</dbReference>
<dbReference type="AlphaFoldDB" id="D8TD65"/>
<evidence type="ECO:0000313" key="6">
    <source>
        <dbReference type="Proteomes" id="UP000001514"/>
    </source>
</evidence>
<feature type="region of interest" description="Disordered" evidence="3">
    <location>
        <begin position="54"/>
        <end position="82"/>
    </location>
</feature>
<dbReference type="Gramene" id="EFJ05427">
    <property type="protein sequence ID" value="EFJ05427"/>
    <property type="gene ID" value="SELMODRAFT_8183"/>
</dbReference>
<feature type="region of interest" description="Disordered" evidence="3">
    <location>
        <begin position="1"/>
        <end position="23"/>
    </location>
</feature>
<dbReference type="Pfam" id="PF00505">
    <property type="entry name" value="HMG_box"/>
    <property type="match status" value="1"/>
</dbReference>
<gene>
    <name evidence="5" type="ORF">SELMODRAFT_8183</name>
</gene>
<dbReference type="Gene3D" id="1.10.30.10">
    <property type="entry name" value="High mobility group box domain"/>
    <property type="match status" value="1"/>
</dbReference>
<dbReference type="PROSITE" id="PS50118">
    <property type="entry name" value="HMG_BOX_2"/>
    <property type="match status" value="1"/>
</dbReference>
<dbReference type="Proteomes" id="UP000001514">
    <property type="component" value="Unassembled WGS sequence"/>
</dbReference>
<dbReference type="InterPro" id="IPR050342">
    <property type="entry name" value="HMGB"/>
</dbReference>
<dbReference type="KEGG" id="smo:SELMODRAFT_8183"/>
<evidence type="ECO:0000256" key="3">
    <source>
        <dbReference type="SAM" id="MobiDB-lite"/>
    </source>
</evidence>
<dbReference type="InterPro" id="IPR036910">
    <property type="entry name" value="HMG_box_dom_sf"/>
</dbReference>
<dbReference type="HOGENOM" id="CLU_082854_10_3_1"/>
<dbReference type="PANTHER" id="PTHR48112">
    <property type="entry name" value="HIGH MOBILITY GROUP PROTEIN DSP1"/>
    <property type="match status" value="1"/>
</dbReference>
<dbReference type="eggNOG" id="KOG0381">
    <property type="taxonomic scope" value="Eukaryota"/>
</dbReference>
<name>D8TD65_SELML</name>
<dbReference type="GO" id="GO:0005634">
    <property type="term" value="C:nucleus"/>
    <property type="evidence" value="ECO:0000318"/>
    <property type="project" value="GO_Central"/>
</dbReference>
<keyword evidence="1 2" id="KW-0238">DNA-binding</keyword>